<feature type="transmembrane region" description="Helical" evidence="1">
    <location>
        <begin position="102"/>
        <end position="119"/>
    </location>
</feature>
<proteinExistence type="predicted"/>
<dbReference type="Proteomes" id="UP000509750">
    <property type="component" value="Chromosome"/>
</dbReference>
<reference evidence="2 3" key="1">
    <citation type="submission" date="2020-07" db="EMBL/GenBank/DDBJ databases">
        <title>Gai3-2, isolated from salt lake.</title>
        <authorList>
            <person name="Cui H."/>
            <person name="Shi X."/>
        </authorList>
    </citation>
    <scope>NUCLEOTIDE SEQUENCE [LARGE SCALE GENOMIC DNA]</scope>
    <source>
        <strain evidence="2 3">Gai3-2</strain>
    </source>
</reference>
<name>A0A7D5KLZ8_9EURY</name>
<dbReference type="KEGG" id="halg:HUG10_10060"/>
<feature type="transmembrane region" description="Helical" evidence="1">
    <location>
        <begin position="78"/>
        <end position="96"/>
    </location>
</feature>
<dbReference type="RefSeq" id="WP_179169450.1">
    <property type="nucleotide sequence ID" value="NZ_CP058529.1"/>
</dbReference>
<dbReference type="EMBL" id="CP058529">
    <property type="protein sequence ID" value="QLG27875.1"/>
    <property type="molecule type" value="Genomic_DNA"/>
</dbReference>
<keyword evidence="1" id="KW-1133">Transmembrane helix</keyword>
<evidence type="ECO:0000256" key="1">
    <source>
        <dbReference type="SAM" id="Phobius"/>
    </source>
</evidence>
<organism evidence="2 3">
    <name type="scientific">Halorarum halophilum</name>
    <dbReference type="NCBI Taxonomy" id="2743090"/>
    <lineage>
        <taxon>Archaea</taxon>
        <taxon>Methanobacteriati</taxon>
        <taxon>Methanobacteriota</taxon>
        <taxon>Stenosarchaea group</taxon>
        <taxon>Halobacteria</taxon>
        <taxon>Halobacteriales</taxon>
        <taxon>Haloferacaceae</taxon>
        <taxon>Halorarum</taxon>
    </lineage>
</organism>
<accession>A0A7D5KLZ8</accession>
<feature type="transmembrane region" description="Helical" evidence="1">
    <location>
        <begin position="126"/>
        <end position="145"/>
    </location>
</feature>
<evidence type="ECO:0000313" key="2">
    <source>
        <dbReference type="EMBL" id="QLG27875.1"/>
    </source>
</evidence>
<gene>
    <name evidence="2" type="ORF">HUG10_10060</name>
</gene>
<sequence length="147" mass="15383">MTYILTSAQGGLDFGGFFTTPTLYLSALITILILYKIIDNFGDFDLSNQQKLAAVSVVAIPISLFLTKIVLGITALRTIELAIGAYFSLMFAAGGALREKSLPWIAITVPIPVAALVTISNSAGGMFIVGIVTLGLVSAMIGLVLNG</sequence>
<evidence type="ECO:0000313" key="3">
    <source>
        <dbReference type="Proteomes" id="UP000509750"/>
    </source>
</evidence>
<feature type="transmembrane region" description="Helical" evidence="1">
    <location>
        <begin position="50"/>
        <end position="71"/>
    </location>
</feature>
<dbReference type="AlphaFoldDB" id="A0A7D5KLZ8"/>
<keyword evidence="1" id="KW-0472">Membrane</keyword>
<keyword evidence="3" id="KW-1185">Reference proteome</keyword>
<protein>
    <submittedName>
        <fullName evidence="2">Uncharacterized protein</fullName>
    </submittedName>
</protein>
<feature type="transmembrane region" description="Helical" evidence="1">
    <location>
        <begin position="12"/>
        <end position="38"/>
    </location>
</feature>
<dbReference type="GeneID" id="56029179"/>
<keyword evidence="1" id="KW-0812">Transmembrane</keyword>